<dbReference type="AlphaFoldDB" id="A0A9D3VHW8"/>
<protein>
    <submittedName>
        <fullName evidence="1">Uncharacterized protein</fullName>
    </submittedName>
</protein>
<proteinExistence type="predicted"/>
<gene>
    <name evidence="1" type="ORF">J1N35_022303</name>
</gene>
<comment type="caution">
    <text evidence="1">The sequence shown here is derived from an EMBL/GenBank/DDBJ whole genome shotgun (WGS) entry which is preliminary data.</text>
</comment>
<dbReference type="OrthoDB" id="999645at2759"/>
<evidence type="ECO:0000313" key="2">
    <source>
        <dbReference type="Proteomes" id="UP000828251"/>
    </source>
</evidence>
<keyword evidence="2" id="KW-1185">Reference proteome</keyword>
<feature type="non-terminal residue" evidence="1">
    <location>
        <position position="1"/>
    </location>
</feature>
<name>A0A9D3VHW8_9ROSI</name>
<reference evidence="1 2" key="1">
    <citation type="journal article" date="2021" name="Plant Biotechnol. J.">
        <title>Multi-omics assisted identification of the key and species-specific regulatory components of drought-tolerant mechanisms in Gossypium stocksii.</title>
        <authorList>
            <person name="Yu D."/>
            <person name="Ke L."/>
            <person name="Zhang D."/>
            <person name="Wu Y."/>
            <person name="Sun Y."/>
            <person name="Mei J."/>
            <person name="Sun J."/>
            <person name="Sun Y."/>
        </authorList>
    </citation>
    <scope>NUCLEOTIDE SEQUENCE [LARGE SCALE GENOMIC DNA]</scope>
    <source>
        <strain evidence="2">cv. E1</strain>
        <tissue evidence="1">Leaf</tissue>
    </source>
</reference>
<dbReference type="EMBL" id="JAIQCV010000007">
    <property type="protein sequence ID" value="KAH1082542.1"/>
    <property type="molecule type" value="Genomic_DNA"/>
</dbReference>
<feature type="non-terminal residue" evidence="1">
    <location>
        <position position="65"/>
    </location>
</feature>
<evidence type="ECO:0000313" key="1">
    <source>
        <dbReference type="EMBL" id="KAH1082542.1"/>
    </source>
</evidence>
<accession>A0A9D3VHW8</accession>
<organism evidence="1 2">
    <name type="scientific">Gossypium stocksii</name>
    <dbReference type="NCBI Taxonomy" id="47602"/>
    <lineage>
        <taxon>Eukaryota</taxon>
        <taxon>Viridiplantae</taxon>
        <taxon>Streptophyta</taxon>
        <taxon>Embryophyta</taxon>
        <taxon>Tracheophyta</taxon>
        <taxon>Spermatophyta</taxon>
        <taxon>Magnoliopsida</taxon>
        <taxon>eudicotyledons</taxon>
        <taxon>Gunneridae</taxon>
        <taxon>Pentapetalae</taxon>
        <taxon>rosids</taxon>
        <taxon>malvids</taxon>
        <taxon>Malvales</taxon>
        <taxon>Malvaceae</taxon>
        <taxon>Malvoideae</taxon>
        <taxon>Gossypium</taxon>
    </lineage>
</organism>
<sequence length="65" mass="7897">DRESMRPYDAIWEKVLLQGIDVHGIPREICEFYNAPYYELNFVDNSDLEYYKNINMDNIINYLMK</sequence>
<dbReference type="Proteomes" id="UP000828251">
    <property type="component" value="Unassembled WGS sequence"/>
</dbReference>